<keyword evidence="3" id="KW-1185">Reference proteome</keyword>
<accession>A0A6A7BCV3</accession>
<dbReference type="Proteomes" id="UP000799423">
    <property type="component" value="Unassembled WGS sequence"/>
</dbReference>
<sequence length="999" mass="112027">MSAAHTCFRSALVQAFRPSNRGVAASSSIPAFLVPALAPSSNRPSRSKRRHASPQHRPLHTSEDHSRGSEAKNLPPRPTREPLRSQIPIPEDGTYDNIEPWLAAIEPLLPVSARRKPSSNPDISSSVTPFDVALYLNKAQDASLDIIDHLGLVEGRWQAAVWIAKKLVEHGRRSIEPPLHVDAFGHVLGSYGDGGAPLKQLTEQSIGIERASTPRKLGLSLDDITSAPNTIDMRHAIVKRGLGQLWQSLGNLILAASERSGTDGNTIMPHVLEIIAYLHHVGFIPESVYSYRPRSNDYTLQQPPTLHMLSSKILTALSDAAWKAHESSVKSAKGGVKVSYFLGHEIPGSRYKIVVSEVAPELWLELVLWSCLRGGWILDGAALLRRVALRRGEQKWALISWREIMQAKEEKDSKTPAPSRIWNLFPRNADAAASPADRAQIRRTISGEVVSAFVDALVNHMRVGVGSRGTDPEVIIDLLKTLKDFLDTHNLSLGTTAWDSIMARLMESGGFDPEQRPELLMRIVGLAPGFGTEVTATNSSAAADADVPFFFEPTTIPLSFLHRTMRAFIDIGDIKGAMTTLMLLQRHTDNNKQKSVQQFFEMLQRIPQLRRDEPFTSSLPPVDFPAFDIKLPIPLLARLLDLITESKLFDVGRWLLFADDLDGPLIKPELRSHRNMAASVVRFGTLAGENELVLDIIKKVGTWNQTHQQQRMPAEVLIALLCCQLKLRRWESVRGMQRYVEETLTFRPRPVIFSTFAAELLRTAQDTKEAKEQAKEAFSGLLFAWEQLCMNNIRNELYCILSIMSTVDNEWKEYCSRFLAVSWRQAIELSTDDFNRMLGGVLDGYGSAKGRHIVEQWCYQTPNWFKAYRAPGGLPTMPQYRVGKAQQLENSPQNIELVQDSGTKLVLQGRIHPNRLTILAIVRRVQEEVTSWQQRGEDFSQVTRAEMRNTLRWAVRMLYWLGYDYEEIVRDLGSSLAELAEIEAPAAADDLELVEFDDQ</sequence>
<name>A0A6A7BCV3_9PLEO</name>
<dbReference type="OrthoDB" id="5341924at2759"/>
<evidence type="ECO:0000313" key="3">
    <source>
        <dbReference type="Proteomes" id="UP000799423"/>
    </source>
</evidence>
<evidence type="ECO:0000256" key="1">
    <source>
        <dbReference type="SAM" id="MobiDB-lite"/>
    </source>
</evidence>
<protein>
    <submittedName>
        <fullName evidence="2">Uncharacterized protein</fullName>
    </submittedName>
</protein>
<feature type="region of interest" description="Disordered" evidence="1">
    <location>
        <begin position="37"/>
        <end position="92"/>
    </location>
</feature>
<reference evidence="2" key="1">
    <citation type="submission" date="2020-01" db="EMBL/GenBank/DDBJ databases">
        <authorList>
            <consortium name="DOE Joint Genome Institute"/>
            <person name="Haridas S."/>
            <person name="Albert R."/>
            <person name="Binder M."/>
            <person name="Bloem J."/>
            <person name="Labutti K."/>
            <person name="Salamov A."/>
            <person name="Andreopoulos B."/>
            <person name="Baker S.E."/>
            <person name="Barry K."/>
            <person name="Bills G."/>
            <person name="Bluhm B.H."/>
            <person name="Cannon C."/>
            <person name="Castanera R."/>
            <person name="Culley D.E."/>
            <person name="Daum C."/>
            <person name="Ezra D."/>
            <person name="Gonzalez J.B."/>
            <person name="Henrissat B."/>
            <person name="Kuo A."/>
            <person name="Liang C."/>
            <person name="Lipzen A."/>
            <person name="Lutzoni F."/>
            <person name="Magnuson J."/>
            <person name="Mondo S."/>
            <person name="Nolan M."/>
            <person name="Ohm R."/>
            <person name="Pangilinan J."/>
            <person name="Park H.-J."/>
            <person name="Ramirez L."/>
            <person name="Alfaro M."/>
            <person name="Sun H."/>
            <person name="Tritt A."/>
            <person name="Yoshinaga Y."/>
            <person name="Zwiers L.-H."/>
            <person name="Turgeon B.G."/>
            <person name="Goodwin S.B."/>
            <person name="Spatafora J.W."/>
            <person name="Crous P.W."/>
            <person name="Grigoriev I.V."/>
        </authorList>
    </citation>
    <scope>NUCLEOTIDE SEQUENCE</scope>
    <source>
        <strain evidence="2">IPT5</strain>
    </source>
</reference>
<gene>
    <name evidence="2" type="ORF">T440DRAFT_466896</name>
</gene>
<organism evidence="2 3">
    <name type="scientific">Plenodomus tracheiphilus IPT5</name>
    <dbReference type="NCBI Taxonomy" id="1408161"/>
    <lineage>
        <taxon>Eukaryota</taxon>
        <taxon>Fungi</taxon>
        <taxon>Dikarya</taxon>
        <taxon>Ascomycota</taxon>
        <taxon>Pezizomycotina</taxon>
        <taxon>Dothideomycetes</taxon>
        <taxon>Pleosporomycetidae</taxon>
        <taxon>Pleosporales</taxon>
        <taxon>Pleosporineae</taxon>
        <taxon>Leptosphaeriaceae</taxon>
        <taxon>Plenodomus</taxon>
    </lineage>
</organism>
<dbReference type="AlphaFoldDB" id="A0A6A7BCV3"/>
<feature type="compositionally biased region" description="Basic residues" evidence="1">
    <location>
        <begin position="45"/>
        <end position="59"/>
    </location>
</feature>
<dbReference type="EMBL" id="MU006299">
    <property type="protein sequence ID" value="KAF2852189.1"/>
    <property type="molecule type" value="Genomic_DNA"/>
</dbReference>
<proteinExistence type="predicted"/>
<evidence type="ECO:0000313" key="2">
    <source>
        <dbReference type="EMBL" id="KAF2852189.1"/>
    </source>
</evidence>
<feature type="compositionally biased region" description="Basic and acidic residues" evidence="1">
    <location>
        <begin position="60"/>
        <end position="70"/>
    </location>
</feature>